<keyword evidence="1 5" id="KW-1003">Cell membrane</keyword>
<dbReference type="EMBL" id="CP035281">
    <property type="protein sequence ID" value="QAT44171.1"/>
    <property type="molecule type" value="Genomic_DNA"/>
</dbReference>
<evidence type="ECO:0000256" key="4">
    <source>
        <dbReference type="ARBA" id="ARBA00023136"/>
    </source>
</evidence>
<feature type="transmembrane region" description="Helical" evidence="5">
    <location>
        <begin position="42"/>
        <end position="61"/>
    </location>
</feature>
<evidence type="ECO:0000313" key="8">
    <source>
        <dbReference type="Proteomes" id="UP000287601"/>
    </source>
</evidence>
<dbReference type="GO" id="GO:0005576">
    <property type="term" value="C:extracellular region"/>
    <property type="evidence" value="ECO:0007669"/>
    <property type="project" value="TreeGrafter"/>
</dbReference>
<dbReference type="PANTHER" id="PTHR39344:SF1">
    <property type="entry name" value="UPF0182 PROTEIN SLL1060"/>
    <property type="match status" value="1"/>
</dbReference>
<accession>A0A410PYY7</accession>
<evidence type="ECO:0000256" key="3">
    <source>
        <dbReference type="ARBA" id="ARBA00022989"/>
    </source>
</evidence>
<proteinExistence type="inferred from homology"/>
<gene>
    <name evidence="7" type="ORF">EQM06_12425</name>
</gene>
<feature type="transmembrane region" description="Helical" evidence="5">
    <location>
        <begin position="87"/>
        <end position="108"/>
    </location>
</feature>
<protein>
    <recommendedName>
        <fullName evidence="5">UPF0182 protein EQM06_12425</fullName>
    </recommendedName>
</protein>
<sequence>MILLVLVILFGLFFSLIGFFTDFLWFKELNYVSVFFTKLFTQLKIGVPAFIIITILAYLYLKVLKRGYFKKVASDDAVNEKTLNRTAWGLSAVFGALLSTTVASNLWFEILQYLNSTSFGVKDPLFGNDVSFYVFKLQFISGLNSMGLGIIVAFAILTFIFYTVLLSLRRPQVFEHTPPEPESPYDEADNVRQGNFGRNTFGGPWGDLFNKAMGRQANSRPIKKKQFDNNNLKQLLNIASKQIMILGVLFLLMVGVNFLLRQYTLLFTNSVGMVHGAGFTAVNVTLWVFRILMVLSVVAAVVFAIGMIRKKYRVLLTVPVIMIAIGLVGVGATMLVQNLIVSPDEINKESPYLKNNIKFTQMAYNLQDVTIKPFAASNTLSKDDILNNMETISNIRINDYDPAKKFYTQTQSIRSYYSFNDVDVDRYFVNGEYTQTFLAAREIDETQIREEWLNKHLKYTHGYGITLSRVDKVTASGQPDMLISGIPPISQVNEIDITRPEIYFGELTNNYVLTNTNEEEFDYPNGEDNKYTTYKGKAGIKLNPLNRVLFAIREQSLKLLVSTNITSDSRIIINRNIEQRVHKIMPHLQYDDDPYIVAADGKLYWMIDAYTVSRNYPYSEPFAATGENYLRNSVKVVIDAYNGDTSFYLVDDTDPIATTYKKIYPDLFKDFKEMPESIQSHIRYPNKLFNIQANIYKRYHMNDVKVFYQGEDLWDIANEIYETQEITIKPSYYIMKLPGETRAEFVNTIPYTPRNKKNMTGLLVARNDGENYGKIVLYQLPKDTTIYGPMQVEAQIDQNTEISKEFSLWNSSGSTYSRGNLFIIPIEQSLLYVEPVYLEATNSSIPEVKRVIVVYGDKIAYKETLSEALDSLFGENSTVQAGQPGTGAEGQQPASPEQMSTADLIMKANEEFDLAQDAQRNGDWAGYGEHITALQKYLQLLAPSQQTQQAQQ</sequence>
<keyword evidence="4 5" id="KW-0472">Membrane</keyword>
<evidence type="ECO:0000313" key="7">
    <source>
        <dbReference type="EMBL" id="QAT44171.1"/>
    </source>
</evidence>
<comment type="subcellular location">
    <subcellularLocation>
        <location evidence="5">Cell membrane</location>
        <topology evidence="5">Multi-pass membrane protein</topology>
    </subcellularLocation>
</comment>
<comment type="caution">
    <text evidence="5">Lacks conserved residue(s) required for the propagation of feature annotation.</text>
</comment>
<dbReference type="HAMAP" id="MF_01600">
    <property type="entry name" value="UPF0182"/>
    <property type="match status" value="1"/>
</dbReference>
<evidence type="ECO:0000256" key="6">
    <source>
        <dbReference type="SAM" id="MobiDB-lite"/>
    </source>
</evidence>
<organism evidence="7 8">
    <name type="scientific">Aminipila luticellarii</name>
    <dbReference type="NCBI Taxonomy" id="2507160"/>
    <lineage>
        <taxon>Bacteria</taxon>
        <taxon>Bacillati</taxon>
        <taxon>Bacillota</taxon>
        <taxon>Clostridia</taxon>
        <taxon>Peptostreptococcales</taxon>
        <taxon>Anaerovoracaceae</taxon>
        <taxon>Aminipila</taxon>
    </lineage>
</organism>
<dbReference type="Pfam" id="PF03699">
    <property type="entry name" value="UPF0182"/>
    <property type="match status" value="1"/>
</dbReference>
<dbReference type="GO" id="GO:0005886">
    <property type="term" value="C:plasma membrane"/>
    <property type="evidence" value="ECO:0007669"/>
    <property type="project" value="UniProtKB-SubCell"/>
</dbReference>
<reference evidence="7 8" key="1">
    <citation type="submission" date="2019-01" db="EMBL/GenBank/DDBJ databases">
        <title>Draft genomes of a novel of Aminipila strains.</title>
        <authorList>
            <person name="Ma S."/>
        </authorList>
    </citation>
    <scope>NUCLEOTIDE SEQUENCE [LARGE SCALE GENOMIC DNA]</scope>
    <source>
        <strain evidence="8">JN-39</strain>
    </source>
</reference>
<dbReference type="PANTHER" id="PTHR39344">
    <property type="entry name" value="UPF0182 PROTEIN SLL1060"/>
    <property type="match status" value="1"/>
</dbReference>
<name>A0A410PYY7_9FIRM</name>
<evidence type="ECO:0000256" key="1">
    <source>
        <dbReference type="ARBA" id="ARBA00022475"/>
    </source>
</evidence>
<evidence type="ECO:0000256" key="2">
    <source>
        <dbReference type="ARBA" id="ARBA00022692"/>
    </source>
</evidence>
<dbReference type="InterPro" id="IPR005372">
    <property type="entry name" value="UPF0182"/>
</dbReference>
<dbReference type="Proteomes" id="UP000287601">
    <property type="component" value="Chromosome"/>
</dbReference>
<dbReference type="AlphaFoldDB" id="A0A410PYY7"/>
<keyword evidence="3 5" id="KW-1133">Transmembrane helix</keyword>
<comment type="similarity">
    <text evidence="5">Belongs to the UPF0182 family.</text>
</comment>
<dbReference type="KEGG" id="amij:EQM06_12425"/>
<keyword evidence="2 5" id="KW-0812">Transmembrane</keyword>
<feature type="transmembrane region" description="Helical" evidence="5">
    <location>
        <begin position="146"/>
        <end position="168"/>
    </location>
</feature>
<feature type="transmembrane region" description="Helical" evidence="5">
    <location>
        <begin position="243"/>
        <end position="264"/>
    </location>
</feature>
<feature type="transmembrane region" description="Helical" evidence="5">
    <location>
        <begin position="284"/>
        <end position="307"/>
    </location>
</feature>
<feature type="transmembrane region" description="Helical" evidence="5">
    <location>
        <begin position="314"/>
        <end position="336"/>
    </location>
</feature>
<evidence type="ECO:0000256" key="5">
    <source>
        <dbReference type="HAMAP-Rule" id="MF_01600"/>
    </source>
</evidence>
<keyword evidence="8" id="KW-1185">Reference proteome</keyword>
<dbReference type="OrthoDB" id="9763654at2"/>
<feature type="region of interest" description="Disordered" evidence="6">
    <location>
        <begin position="877"/>
        <end position="899"/>
    </location>
</feature>